<name>C8XBM1_NAKMY</name>
<accession>C8XBM1</accession>
<dbReference type="HOGENOM" id="CLU_862847_0_0_11"/>
<sequence>MDGRQDRPQPESPGSADADATDPRLRPVSDNGLAYPPPPYPPPPYPSAGQSYLSPDQPYSSPNQPYPPANQPDQPYPYPGLRPGHPAAGQPPSGGEPYPASWAPAGTPAGVRTLGLAVQIMLGLGLVAGAVRLWAETEQWAMIERWSNPRSIDLAEADASDQFVFAATMVWNVVLVATAVLFVVWFFRLRRNAGLWAPAAQRLGQGAAIWGWLPVVNFWIPFQVAQDALTATKPPGSPDKTGKGALRFWWIMWVAMVVVGFVNRAWGQELDTLAEVRRYTSNSILLTLVSLVAAIAAIGAVRVLTAAQERRRTVAGYPSGPF</sequence>
<feature type="transmembrane region" description="Helical" evidence="2">
    <location>
        <begin position="286"/>
        <end position="304"/>
    </location>
</feature>
<feature type="transmembrane region" description="Helical" evidence="2">
    <location>
        <begin position="114"/>
        <end position="135"/>
    </location>
</feature>
<evidence type="ECO:0000313" key="4">
    <source>
        <dbReference type="EMBL" id="ACV77483.1"/>
    </source>
</evidence>
<dbReference type="InterPro" id="IPR025565">
    <property type="entry name" value="DUF4328"/>
</dbReference>
<evidence type="ECO:0000313" key="5">
    <source>
        <dbReference type="Proteomes" id="UP000002218"/>
    </source>
</evidence>
<evidence type="ECO:0000256" key="2">
    <source>
        <dbReference type="SAM" id="Phobius"/>
    </source>
</evidence>
<dbReference type="Pfam" id="PF14219">
    <property type="entry name" value="DUF4328"/>
    <property type="match status" value="1"/>
</dbReference>
<dbReference type="OrthoDB" id="4174975at2"/>
<dbReference type="KEGG" id="nml:Namu_1075"/>
<keyword evidence="2" id="KW-1133">Transmembrane helix</keyword>
<reference evidence="5" key="1">
    <citation type="submission" date="2009-09" db="EMBL/GenBank/DDBJ databases">
        <title>The complete genome of Nakamurella multipartita DSM 44233.</title>
        <authorList>
            <consortium name="US DOE Joint Genome Institute (JGI-PGF)"/>
            <person name="Lucas S."/>
            <person name="Copeland A."/>
            <person name="Lapidus A."/>
            <person name="Glavina del Rio T."/>
            <person name="Dalin E."/>
            <person name="Tice H."/>
            <person name="Bruce D."/>
            <person name="Goodwin L."/>
            <person name="Pitluck S."/>
            <person name="Kyrpides N."/>
            <person name="Mavromatis K."/>
            <person name="Ivanova N."/>
            <person name="Ovchinnikova G."/>
            <person name="Sims D."/>
            <person name="Meincke L."/>
            <person name="Brettin T."/>
            <person name="Detter J.C."/>
            <person name="Han C."/>
            <person name="Larimer F."/>
            <person name="Land M."/>
            <person name="Hauser L."/>
            <person name="Markowitz V."/>
            <person name="Cheng J.-F."/>
            <person name="Hugenholtz P."/>
            <person name="Woyke T."/>
            <person name="Wu D."/>
            <person name="Klenk H.-P."/>
            <person name="Eisen J.A."/>
        </authorList>
    </citation>
    <scope>NUCLEOTIDE SEQUENCE [LARGE SCALE GENOMIC DNA]</scope>
    <source>
        <strain evidence="5">ATCC 700099 / DSM 44233 / CIP 104796 / JCM 9543 / NBRC 105858 / Y-104</strain>
    </source>
</reference>
<feature type="region of interest" description="Disordered" evidence="1">
    <location>
        <begin position="1"/>
        <end position="101"/>
    </location>
</feature>
<keyword evidence="5" id="KW-1185">Reference proteome</keyword>
<dbReference type="STRING" id="479431.Namu_1075"/>
<keyword evidence="2" id="KW-0812">Transmembrane</keyword>
<feature type="transmembrane region" description="Helical" evidence="2">
    <location>
        <begin position="248"/>
        <end position="266"/>
    </location>
</feature>
<feature type="domain" description="DUF4328" evidence="3">
    <location>
        <begin position="150"/>
        <end position="305"/>
    </location>
</feature>
<dbReference type="AlphaFoldDB" id="C8XBM1"/>
<dbReference type="RefSeq" id="WP_015746397.1">
    <property type="nucleotide sequence ID" value="NC_013235.1"/>
</dbReference>
<keyword evidence="2" id="KW-0472">Membrane</keyword>
<feature type="compositionally biased region" description="Pro residues" evidence="1">
    <location>
        <begin position="64"/>
        <end position="80"/>
    </location>
</feature>
<organism evidence="4 5">
    <name type="scientific">Nakamurella multipartita (strain ATCC 700099 / DSM 44233 / CIP 104796 / JCM 9543 / NBRC 105858 / Y-104)</name>
    <name type="common">Microsphaera multipartita</name>
    <dbReference type="NCBI Taxonomy" id="479431"/>
    <lineage>
        <taxon>Bacteria</taxon>
        <taxon>Bacillati</taxon>
        <taxon>Actinomycetota</taxon>
        <taxon>Actinomycetes</taxon>
        <taxon>Nakamurellales</taxon>
        <taxon>Nakamurellaceae</taxon>
        <taxon>Nakamurella</taxon>
    </lineage>
</organism>
<dbReference type="eggNOG" id="COG0515">
    <property type="taxonomic scope" value="Bacteria"/>
</dbReference>
<feature type="transmembrane region" description="Helical" evidence="2">
    <location>
        <begin position="163"/>
        <end position="187"/>
    </location>
</feature>
<dbReference type="EMBL" id="CP001737">
    <property type="protein sequence ID" value="ACV77483.1"/>
    <property type="molecule type" value="Genomic_DNA"/>
</dbReference>
<gene>
    <name evidence="4" type="ordered locus">Namu_1075</name>
</gene>
<evidence type="ECO:0000259" key="3">
    <source>
        <dbReference type="Pfam" id="PF14219"/>
    </source>
</evidence>
<evidence type="ECO:0000256" key="1">
    <source>
        <dbReference type="SAM" id="MobiDB-lite"/>
    </source>
</evidence>
<dbReference type="InParanoid" id="C8XBM1"/>
<reference evidence="4 5" key="2">
    <citation type="journal article" date="2010" name="Stand. Genomic Sci.">
        <title>Complete genome sequence of Nakamurella multipartita type strain (Y-104).</title>
        <authorList>
            <person name="Tice H."/>
            <person name="Mayilraj S."/>
            <person name="Sims D."/>
            <person name="Lapidus A."/>
            <person name="Nolan M."/>
            <person name="Lucas S."/>
            <person name="Glavina Del Rio T."/>
            <person name="Copeland A."/>
            <person name="Cheng J.F."/>
            <person name="Meincke L."/>
            <person name="Bruce D."/>
            <person name="Goodwin L."/>
            <person name="Pitluck S."/>
            <person name="Ivanova N."/>
            <person name="Mavromatis K."/>
            <person name="Ovchinnikova G."/>
            <person name="Pati A."/>
            <person name="Chen A."/>
            <person name="Palaniappan K."/>
            <person name="Land M."/>
            <person name="Hauser L."/>
            <person name="Chang Y.J."/>
            <person name="Jeffries C.D."/>
            <person name="Detter J.C."/>
            <person name="Brettin T."/>
            <person name="Rohde M."/>
            <person name="Goker M."/>
            <person name="Bristow J."/>
            <person name="Eisen J.A."/>
            <person name="Markowitz V."/>
            <person name="Hugenholtz P."/>
            <person name="Kyrpides N.C."/>
            <person name="Klenk H.P."/>
            <person name="Chen F."/>
        </authorList>
    </citation>
    <scope>NUCLEOTIDE SEQUENCE [LARGE SCALE GENOMIC DNA]</scope>
    <source>
        <strain evidence="5">ATCC 700099 / DSM 44233 / CIP 104796 / JCM 9543 / NBRC 105858 / Y-104</strain>
    </source>
</reference>
<proteinExistence type="predicted"/>
<protein>
    <recommendedName>
        <fullName evidence="3">DUF4328 domain-containing protein</fullName>
    </recommendedName>
</protein>
<feature type="compositionally biased region" description="Pro residues" evidence="1">
    <location>
        <begin position="35"/>
        <end position="46"/>
    </location>
</feature>
<dbReference type="Proteomes" id="UP000002218">
    <property type="component" value="Chromosome"/>
</dbReference>